<evidence type="ECO:0000256" key="11">
    <source>
        <dbReference type="SAM" id="MobiDB-lite"/>
    </source>
</evidence>
<keyword evidence="4" id="KW-0479">Metal-binding</keyword>
<evidence type="ECO:0000256" key="6">
    <source>
        <dbReference type="ARBA" id="ARBA00022833"/>
    </source>
</evidence>
<keyword evidence="14" id="KW-1185">Reference proteome</keyword>
<dbReference type="PANTHER" id="PTHR10890">
    <property type="entry name" value="CYSTEINYL-TRNA SYNTHETASE"/>
    <property type="match status" value="1"/>
</dbReference>
<evidence type="ECO:0000313" key="14">
    <source>
        <dbReference type="Proteomes" id="UP000799766"/>
    </source>
</evidence>
<dbReference type="InterPro" id="IPR024909">
    <property type="entry name" value="Cys-tRNA/MSH_ligase"/>
</dbReference>
<evidence type="ECO:0000259" key="12">
    <source>
        <dbReference type="Pfam" id="PF01406"/>
    </source>
</evidence>
<dbReference type="InterPro" id="IPR032678">
    <property type="entry name" value="tRNA-synt_1_cat_dom"/>
</dbReference>
<dbReference type="GO" id="GO:0006423">
    <property type="term" value="P:cysteinyl-tRNA aminoacylation"/>
    <property type="evidence" value="ECO:0007669"/>
    <property type="project" value="InterPro"/>
</dbReference>
<feature type="region of interest" description="Disordered" evidence="11">
    <location>
        <begin position="1"/>
        <end position="25"/>
    </location>
</feature>
<feature type="region of interest" description="Disordered" evidence="11">
    <location>
        <begin position="659"/>
        <end position="684"/>
    </location>
</feature>
<protein>
    <recommendedName>
        <fullName evidence="2">cysteine--tRNA ligase</fullName>
        <ecNumber evidence="2">6.1.1.16</ecNumber>
    </recommendedName>
    <alternativeName>
        <fullName evidence="10">Cysteinyl-tRNA synthetase</fullName>
    </alternativeName>
</protein>
<sequence length="851" mass="94345">MASSATGRTQPPWEQPPPPQEGVKLPPLKIYNSLTRSKNPFYPIDQQGKRVAWYACGPTVYDDAHLGHARNYVSTDILRRILKDYFKFELKFVMNITDIDDKIILRGRQQHLLSQFKEKHPKLDGEVYDAVTKAFEAYIRKNLPLLPESTTPESYPAESKNAYGRVLAGKALESDDGKPGDKEAKIKMHLKTCDTASKALASHKSFSQTPETFYAQTEDVLFPYLDSLHGSTVDSQDHGVWTRLTQRYEQRFMDDVRALNCLDPDVVTRVTEYGPAIVDFVRKIVDNGFAYATSDGSVYFDIDAFERAGNSYARLEPWNRGDKDLQADGEGALSAAKRSSEKRSDADFALWKSSKPGEPAWPSPWGPGRPGWHIECSAMASDVLGARVDIHSGGVDLAFPHHDNELAQSEAFWLETAAKGGAQHKPHQWVNYFVHMGHLSIAGSKMSKSLKNFTTIREALARGDWTPRSLRVVFLLGGWKDGVEITDDLVKAGQAWEEKVTNFLLKAKDLARELGDKAPAPATAEGEDPFAVPRDPDDPIAEPLQRTRDAVFAALADSFDTPAAMRLLSSLVTDANAAPHGAVPAATTLALARYLTHMVAVFGLDGTADPADASRIGWAGIDIPAEAEAWVYPLSRMRDTVRRAARNYAKEPTKVAEEARGAVASADEVATSQTKTTATENGSAEANSFEKVFRDFKDEVAGLASETASPAKYLSACDRVRDVGLWDCGVYLEDRDQTAQPALVRPVTVDLRAQREAKETVAREKAAARERREKEEAEKARKREESARVDPRVMFKEGDAAAEFEAWDEEGLPVRLKGGEEVSKSRKKKLVKEWEKQKKAFEEWKKGQGKA</sequence>
<dbReference type="HAMAP" id="MF_00041">
    <property type="entry name" value="Cys_tRNA_synth"/>
    <property type="match status" value="1"/>
</dbReference>
<dbReference type="EC" id="6.1.1.16" evidence="2"/>
<evidence type="ECO:0000256" key="10">
    <source>
        <dbReference type="ARBA" id="ARBA00031499"/>
    </source>
</evidence>
<dbReference type="PANTHER" id="PTHR10890:SF3">
    <property type="entry name" value="CYSTEINE--TRNA LIGASE, CYTOPLASMIC"/>
    <property type="match status" value="1"/>
</dbReference>
<evidence type="ECO:0000256" key="4">
    <source>
        <dbReference type="ARBA" id="ARBA00022723"/>
    </source>
</evidence>
<dbReference type="Gene3D" id="3.40.50.620">
    <property type="entry name" value="HUPs"/>
    <property type="match status" value="2"/>
</dbReference>
<evidence type="ECO:0000256" key="7">
    <source>
        <dbReference type="ARBA" id="ARBA00022840"/>
    </source>
</evidence>
<dbReference type="SUPFAM" id="SSF52374">
    <property type="entry name" value="Nucleotidylyl transferase"/>
    <property type="match status" value="1"/>
</dbReference>
<evidence type="ECO:0000256" key="1">
    <source>
        <dbReference type="ARBA" id="ARBA00001947"/>
    </source>
</evidence>
<evidence type="ECO:0000256" key="2">
    <source>
        <dbReference type="ARBA" id="ARBA00012832"/>
    </source>
</evidence>
<evidence type="ECO:0000256" key="9">
    <source>
        <dbReference type="ARBA" id="ARBA00023146"/>
    </source>
</evidence>
<feature type="domain" description="tRNA synthetases class I catalytic" evidence="12">
    <location>
        <begin position="47"/>
        <end position="492"/>
    </location>
</feature>
<feature type="region of interest" description="Disordered" evidence="11">
    <location>
        <begin position="518"/>
        <end position="542"/>
    </location>
</feature>
<keyword evidence="5" id="KW-0547">Nucleotide-binding</keyword>
<dbReference type="EMBL" id="MU001686">
    <property type="protein sequence ID" value="KAF2455566.1"/>
    <property type="molecule type" value="Genomic_DNA"/>
</dbReference>
<dbReference type="CDD" id="cd00672">
    <property type="entry name" value="CysRS_core"/>
    <property type="match status" value="1"/>
</dbReference>
<dbReference type="Proteomes" id="UP000799766">
    <property type="component" value="Unassembled WGS sequence"/>
</dbReference>
<feature type="region of interest" description="Disordered" evidence="11">
    <location>
        <begin position="347"/>
        <end position="366"/>
    </location>
</feature>
<feature type="region of interest" description="Disordered" evidence="11">
    <location>
        <begin position="757"/>
        <end position="788"/>
    </location>
</feature>
<keyword evidence="6" id="KW-0862">Zinc</keyword>
<dbReference type="FunFam" id="3.40.50.620:FF:000228">
    <property type="entry name" value="Cysteinyl-tRNA synthetase"/>
    <property type="match status" value="1"/>
</dbReference>
<dbReference type="InterPro" id="IPR015803">
    <property type="entry name" value="Cys-tRNA-ligase"/>
</dbReference>
<dbReference type="InterPro" id="IPR009080">
    <property type="entry name" value="tRNAsynth_Ia_anticodon-bd"/>
</dbReference>
<keyword evidence="9 13" id="KW-0030">Aminoacyl-tRNA synthetase</keyword>
<evidence type="ECO:0000256" key="3">
    <source>
        <dbReference type="ARBA" id="ARBA00022598"/>
    </source>
</evidence>
<dbReference type="GO" id="GO:0046872">
    <property type="term" value="F:metal ion binding"/>
    <property type="evidence" value="ECO:0007669"/>
    <property type="project" value="UniProtKB-KW"/>
</dbReference>
<keyword evidence="7" id="KW-0067">ATP-binding</keyword>
<name>A0A6A6NV09_9PEZI</name>
<dbReference type="InterPro" id="IPR014729">
    <property type="entry name" value="Rossmann-like_a/b/a_fold"/>
</dbReference>
<dbReference type="AlphaFoldDB" id="A0A6A6NV09"/>
<dbReference type="Pfam" id="PF01406">
    <property type="entry name" value="tRNA-synt_1e"/>
    <property type="match status" value="1"/>
</dbReference>
<keyword evidence="8" id="KW-0648">Protein biosynthesis</keyword>
<gene>
    <name evidence="13" type="ORF">BDY21DRAFT_289325</name>
</gene>
<evidence type="ECO:0000256" key="5">
    <source>
        <dbReference type="ARBA" id="ARBA00022741"/>
    </source>
</evidence>
<reference evidence="13" key="1">
    <citation type="journal article" date="2020" name="Stud. Mycol.">
        <title>101 Dothideomycetes genomes: a test case for predicting lifestyles and emergence of pathogens.</title>
        <authorList>
            <person name="Haridas S."/>
            <person name="Albert R."/>
            <person name="Binder M."/>
            <person name="Bloem J."/>
            <person name="Labutti K."/>
            <person name="Salamov A."/>
            <person name="Andreopoulos B."/>
            <person name="Baker S."/>
            <person name="Barry K."/>
            <person name="Bills G."/>
            <person name="Bluhm B."/>
            <person name="Cannon C."/>
            <person name="Castanera R."/>
            <person name="Culley D."/>
            <person name="Daum C."/>
            <person name="Ezra D."/>
            <person name="Gonzalez J."/>
            <person name="Henrissat B."/>
            <person name="Kuo A."/>
            <person name="Liang C."/>
            <person name="Lipzen A."/>
            <person name="Lutzoni F."/>
            <person name="Magnuson J."/>
            <person name="Mondo S."/>
            <person name="Nolan M."/>
            <person name="Ohm R."/>
            <person name="Pangilinan J."/>
            <person name="Park H.-J."/>
            <person name="Ramirez L."/>
            <person name="Alfaro M."/>
            <person name="Sun H."/>
            <person name="Tritt A."/>
            <person name="Yoshinaga Y."/>
            <person name="Zwiers L.-H."/>
            <person name="Turgeon B."/>
            <person name="Goodwin S."/>
            <person name="Spatafora J."/>
            <person name="Crous P."/>
            <person name="Grigoriev I."/>
        </authorList>
    </citation>
    <scope>NUCLEOTIDE SEQUENCE</scope>
    <source>
        <strain evidence="13">ATCC 16933</strain>
    </source>
</reference>
<proteinExistence type="inferred from homology"/>
<evidence type="ECO:0000256" key="8">
    <source>
        <dbReference type="ARBA" id="ARBA00022917"/>
    </source>
</evidence>
<evidence type="ECO:0000313" key="13">
    <source>
        <dbReference type="EMBL" id="KAF2455566.1"/>
    </source>
</evidence>
<dbReference type="GO" id="GO:0005524">
    <property type="term" value="F:ATP binding"/>
    <property type="evidence" value="ECO:0007669"/>
    <property type="project" value="UniProtKB-KW"/>
</dbReference>
<comment type="cofactor">
    <cofactor evidence="1">
        <name>Zn(2+)</name>
        <dbReference type="ChEBI" id="CHEBI:29105"/>
    </cofactor>
</comment>
<feature type="compositionally biased region" description="Polar residues" evidence="11">
    <location>
        <begin position="670"/>
        <end position="684"/>
    </location>
</feature>
<organism evidence="13 14">
    <name type="scientific">Lineolata rhizophorae</name>
    <dbReference type="NCBI Taxonomy" id="578093"/>
    <lineage>
        <taxon>Eukaryota</taxon>
        <taxon>Fungi</taxon>
        <taxon>Dikarya</taxon>
        <taxon>Ascomycota</taxon>
        <taxon>Pezizomycotina</taxon>
        <taxon>Dothideomycetes</taxon>
        <taxon>Dothideomycetes incertae sedis</taxon>
        <taxon>Lineolatales</taxon>
        <taxon>Lineolataceae</taxon>
        <taxon>Lineolata</taxon>
    </lineage>
</organism>
<dbReference type="NCBIfam" id="TIGR00435">
    <property type="entry name" value="cysS"/>
    <property type="match status" value="1"/>
</dbReference>
<dbReference type="PRINTS" id="PR00983">
    <property type="entry name" value="TRNASYNTHCYS"/>
</dbReference>
<dbReference type="GO" id="GO:0004817">
    <property type="term" value="F:cysteine-tRNA ligase activity"/>
    <property type="evidence" value="ECO:0007669"/>
    <property type="project" value="UniProtKB-EC"/>
</dbReference>
<keyword evidence="3" id="KW-0436">Ligase</keyword>
<dbReference type="GO" id="GO:0005737">
    <property type="term" value="C:cytoplasm"/>
    <property type="evidence" value="ECO:0007669"/>
    <property type="project" value="TreeGrafter"/>
</dbReference>
<accession>A0A6A6NV09</accession>
<dbReference type="OrthoDB" id="438179at2759"/>
<dbReference type="FunFam" id="3.40.50.620:FF:000186">
    <property type="entry name" value="Putative Cysteinyl-tRNA synthetase"/>
    <property type="match status" value="1"/>
</dbReference>
<dbReference type="SUPFAM" id="SSF47323">
    <property type="entry name" value="Anticodon-binding domain of a subclass of class I aminoacyl-tRNA synthetases"/>
    <property type="match status" value="1"/>
</dbReference>